<evidence type="ECO:0000313" key="1">
    <source>
        <dbReference type="EMBL" id="RPF22465.1"/>
    </source>
</evidence>
<dbReference type="EMBL" id="RKQZ01000001">
    <property type="protein sequence ID" value="RPF22465.1"/>
    <property type="molecule type" value="Genomic_DNA"/>
</dbReference>
<protein>
    <submittedName>
        <fullName evidence="1">Uncharacterized protein</fullName>
    </submittedName>
</protein>
<keyword evidence="2" id="KW-1185">Reference proteome</keyword>
<organism evidence="1 2">
    <name type="scientific">Myceligenerans xiligouense</name>
    <dbReference type="NCBI Taxonomy" id="253184"/>
    <lineage>
        <taxon>Bacteria</taxon>
        <taxon>Bacillati</taxon>
        <taxon>Actinomycetota</taxon>
        <taxon>Actinomycetes</taxon>
        <taxon>Micrococcales</taxon>
        <taxon>Promicromonosporaceae</taxon>
        <taxon>Myceligenerans</taxon>
    </lineage>
</organism>
<dbReference type="AlphaFoldDB" id="A0A3N4ZNF3"/>
<dbReference type="RefSeq" id="WP_123815375.1">
    <property type="nucleotide sequence ID" value="NZ_RKQZ01000001.1"/>
</dbReference>
<reference evidence="1 2" key="1">
    <citation type="submission" date="2018-11" db="EMBL/GenBank/DDBJ databases">
        <title>Sequencing the genomes of 1000 actinobacteria strains.</title>
        <authorList>
            <person name="Klenk H.-P."/>
        </authorList>
    </citation>
    <scope>NUCLEOTIDE SEQUENCE [LARGE SCALE GENOMIC DNA]</scope>
    <source>
        <strain evidence="1 2">DSM 15700</strain>
    </source>
</reference>
<accession>A0A3N4ZNF3</accession>
<dbReference type="OrthoDB" id="5148879at2"/>
<dbReference type="Proteomes" id="UP000280501">
    <property type="component" value="Unassembled WGS sequence"/>
</dbReference>
<evidence type="ECO:0000313" key="2">
    <source>
        <dbReference type="Proteomes" id="UP000280501"/>
    </source>
</evidence>
<gene>
    <name evidence="1" type="ORF">EDD34_3127</name>
</gene>
<sequence length="155" mass="15977">MHIRITPAEVLGLAKVAGQPVPPVVSSVSGEGDVVRVVADLRRLDALPGPLKLAVRIAPIVRADVRVVAFAAGVATLEVEANAAGLPAHKLLSLAAAPIEQALAKQDLPPGVVDVQHDARIAVDVERLLEAKLPGLTVTNLRLAEGEILLDGSVG</sequence>
<name>A0A3N4ZNF3_9MICO</name>
<comment type="caution">
    <text evidence="1">The sequence shown here is derived from an EMBL/GenBank/DDBJ whole genome shotgun (WGS) entry which is preliminary data.</text>
</comment>
<proteinExistence type="predicted"/>